<sequence>MFTSLNEEFSIEKTREIEKEKKKIKKSYYTYLINRKIDDIFNYELVHEENLHLFERVKEYTLFNHIRSGRKKINIEAYNLTRYEKALMEYVELLINDGMFIKARKLLNIAKEKKYLSNKYYELEERIRKEYRFNSKL</sequence>
<name>A0A9P6GWW2_9MICR</name>
<dbReference type="OrthoDB" id="2191619at2759"/>
<evidence type="ECO:0000313" key="1">
    <source>
        <dbReference type="EMBL" id="KAF9761563.1"/>
    </source>
</evidence>
<comment type="caution">
    <text evidence="1">The sequence shown here is derived from an EMBL/GenBank/DDBJ whole genome shotgun (WGS) entry which is preliminary data.</text>
</comment>
<proteinExistence type="predicted"/>
<gene>
    <name evidence="1" type="ORF">NGRA_2559</name>
</gene>
<evidence type="ECO:0000313" key="2">
    <source>
        <dbReference type="Proteomes" id="UP000740883"/>
    </source>
</evidence>
<dbReference type="AlphaFoldDB" id="A0A9P6GWW2"/>
<keyword evidence="2" id="KW-1185">Reference proteome</keyword>
<organism evidence="1 2">
    <name type="scientific">Nosema granulosis</name>
    <dbReference type="NCBI Taxonomy" id="83296"/>
    <lineage>
        <taxon>Eukaryota</taxon>
        <taxon>Fungi</taxon>
        <taxon>Fungi incertae sedis</taxon>
        <taxon>Microsporidia</taxon>
        <taxon>Nosematidae</taxon>
        <taxon>Nosema</taxon>
    </lineage>
</organism>
<dbReference type="Proteomes" id="UP000740883">
    <property type="component" value="Unassembled WGS sequence"/>
</dbReference>
<protein>
    <submittedName>
        <fullName evidence="1">Uncharacterized protein</fullName>
    </submittedName>
</protein>
<reference evidence="1 2" key="1">
    <citation type="journal article" date="2020" name="Genome Biol. Evol.">
        <title>Comparative genomics of strictly vertically transmitted, feminizing microsporidia endosymbionts of amphipod crustaceans.</title>
        <authorList>
            <person name="Cormier A."/>
            <person name="Chebbi M.A."/>
            <person name="Giraud I."/>
            <person name="Wattier R."/>
            <person name="Teixeira M."/>
            <person name="Gilbert C."/>
            <person name="Rigaud T."/>
            <person name="Cordaux R."/>
        </authorList>
    </citation>
    <scope>NUCLEOTIDE SEQUENCE [LARGE SCALE GENOMIC DNA]</scope>
    <source>
        <strain evidence="1 2">Ou3-Ou53</strain>
    </source>
</reference>
<accession>A0A9P6GWW2</accession>
<dbReference type="EMBL" id="SBJO01000305">
    <property type="protein sequence ID" value="KAF9761563.1"/>
    <property type="molecule type" value="Genomic_DNA"/>
</dbReference>